<dbReference type="InterPro" id="IPR033504">
    <property type="entry name" value="ALS"/>
</dbReference>
<dbReference type="OMA" id="IIIHVET"/>
<dbReference type="SUPFAM" id="SSF49401">
    <property type="entry name" value="Bacterial adhesins"/>
    <property type="match status" value="1"/>
</dbReference>
<evidence type="ECO:0000256" key="3">
    <source>
        <dbReference type="ARBA" id="ARBA00022512"/>
    </source>
</evidence>
<dbReference type="GeneID" id="11472890"/>
<dbReference type="GO" id="GO:0030448">
    <property type="term" value="P:hyphal growth"/>
    <property type="evidence" value="ECO:0007669"/>
    <property type="project" value="TreeGrafter"/>
</dbReference>
<keyword evidence="4" id="KW-0964">Secreted</keyword>
<keyword evidence="9" id="KW-0472">Membrane</keyword>
<dbReference type="AlphaFoldDB" id="G8JSS0"/>
<dbReference type="GO" id="GO:0030445">
    <property type="term" value="C:yeast-form cell wall"/>
    <property type="evidence" value="ECO:0007669"/>
    <property type="project" value="TreeGrafter"/>
</dbReference>
<evidence type="ECO:0000256" key="2">
    <source>
        <dbReference type="ARBA" id="ARBA00004589"/>
    </source>
</evidence>
<dbReference type="OrthoDB" id="3981162at2759"/>
<evidence type="ECO:0000259" key="15">
    <source>
        <dbReference type="SMART" id="SM01056"/>
    </source>
</evidence>
<dbReference type="SMART" id="SM01056">
    <property type="entry name" value="Candida_ALS_N"/>
    <property type="match status" value="1"/>
</dbReference>
<feature type="signal peptide" evidence="14">
    <location>
        <begin position="1"/>
        <end position="18"/>
    </location>
</feature>
<dbReference type="HOGENOM" id="CLU_019475_0_0_1"/>
<evidence type="ECO:0000256" key="7">
    <source>
        <dbReference type="ARBA" id="ARBA00022737"/>
    </source>
</evidence>
<comment type="subcellular location">
    <subcellularLocation>
        <location evidence="2">Membrane</location>
        <topology evidence="2">Lipid-anchor</topology>
        <topology evidence="2">GPI-anchor</topology>
    </subcellularLocation>
    <subcellularLocation>
        <location evidence="1">Secreted</location>
        <location evidence="1">Cell wall</location>
    </subcellularLocation>
</comment>
<dbReference type="PANTHER" id="PTHR33793">
    <property type="entry name" value="ALPHA-AGGLUTININ"/>
    <property type="match status" value="1"/>
</dbReference>
<dbReference type="GO" id="GO:0030446">
    <property type="term" value="C:hyphal cell wall"/>
    <property type="evidence" value="ECO:0007669"/>
    <property type="project" value="TreeGrafter"/>
</dbReference>
<feature type="compositionally biased region" description="Polar residues" evidence="13">
    <location>
        <begin position="461"/>
        <end position="488"/>
    </location>
</feature>
<evidence type="ECO:0000256" key="1">
    <source>
        <dbReference type="ARBA" id="ARBA00004191"/>
    </source>
</evidence>
<evidence type="ECO:0000256" key="5">
    <source>
        <dbReference type="ARBA" id="ARBA00022622"/>
    </source>
</evidence>
<dbReference type="EMBL" id="CP002500">
    <property type="protein sequence ID" value="AET39792.1"/>
    <property type="molecule type" value="Genomic_DNA"/>
</dbReference>
<keyword evidence="11" id="KW-0325">Glycoprotein</keyword>
<keyword evidence="6 14" id="KW-0732">Signal</keyword>
<name>G8JSS0_ERECY</name>
<dbReference type="Proteomes" id="UP000006790">
    <property type="component" value="Chromosome 4"/>
</dbReference>
<evidence type="ECO:0000256" key="9">
    <source>
        <dbReference type="ARBA" id="ARBA00023136"/>
    </source>
</evidence>
<sequence>MWTFAFLLFSCYFILGMAANISGISFSDLTITAVPGSQSYPHQGWWAKFRYSIPDTTDVKAGDYFTLTMPEVYKIKFDNTQTSFKVSLGSDPIFECYASKQAAYLHEETVMQCDVLTDLSGYESISGEIQITLVFSDGSSIYQYELQHASTFTDGLHTVNIGDMTAEIDVSAADYTDGFYYSGRTTTYNSLELYYLGFNCPNGHVLSAKQTMQYDKNFKIDCDSGQFYQSKNFNDWLFPFDKHNLDGSMECNDNLVEISVGEMEEGSRIWANVLQSVGVETATISNTILFDYTCTDTVAGRQYTTTTRHTPVVVITEGVFTGIATAPERSATTTVITSCSGGCQGGTTSIPISATETPARATITVTEPCTGIHTTVSGTDDTDTVHVVPTCIKQTSNSSTIYPSISVTTISETNIVETTSNTTSIEVPTPVPSVETNTSSSTSVGSITISTPPGTIEPKKSTNSGTVSESTILSSQRVQDSSTTSHIEPTTATENSTYSSSSSEEITKLSSSTSNITTTQFSSPQSYSSAPSITNSSTAISTTPIVSSFTPTVTFIYSSISVHTFEGGAVGKLVFNNIRLGGFALLQYLLL</sequence>
<evidence type="ECO:0000256" key="13">
    <source>
        <dbReference type="SAM" id="MobiDB-lite"/>
    </source>
</evidence>
<dbReference type="PANTHER" id="PTHR33793:SF2">
    <property type="entry name" value="AGGLUTININ-LIKE PROTEIN 6"/>
    <property type="match status" value="1"/>
</dbReference>
<feature type="compositionally biased region" description="Low complexity" evidence="13">
    <location>
        <begin position="422"/>
        <end position="453"/>
    </location>
</feature>
<evidence type="ECO:0000256" key="8">
    <source>
        <dbReference type="ARBA" id="ARBA00022889"/>
    </source>
</evidence>
<organism evidence="16 17">
    <name type="scientific">Eremothecium cymbalariae (strain CBS 270.75 / DBVPG 7215 / KCTC 17166 / NRRL Y-17582)</name>
    <name type="common">Yeast</name>
    <dbReference type="NCBI Taxonomy" id="931890"/>
    <lineage>
        <taxon>Eukaryota</taxon>
        <taxon>Fungi</taxon>
        <taxon>Dikarya</taxon>
        <taxon>Ascomycota</taxon>
        <taxon>Saccharomycotina</taxon>
        <taxon>Saccharomycetes</taxon>
        <taxon>Saccharomycetales</taxon>
        <taxon>Saccharomycetaceae</taxon>
        <taxon>Eremothecium</taxon>
    </lineage>
</organism>
<evidence type="ECO:0000313" key="16">
    <source>
        <dbReference type="EMBL" id="AET39792.1"/>
    </source>
</evidence>
<dbReference type="Gene3D" id="2.60.40.2430">
    <property type="entry name" value="Agglutinin-like protein, N-terminal domain, N2 subdomain"/>
    <property type="match status" value="1"/>
</dbReference>
<dbReference type="eggNOG" id="ENOG502RGCG">
    <property type="taxonomic scope" value="Eukaryota"/>
</dbReference>
<evidence type="ECO:0000256" key="4">
    <source>
        <dbReference type="ARBA" id="ARBA00022525"/>
    </source>
</evidence>
<dbReference type="FunCoup" id="G8JSS0">
    <property type="interactions" value="34"/>
</dbReference>
<feature type="region of interest" description="Disordered" evidence="13">
    <location>
        <begin position="421"/>
        <end position="534"/>
    </location>
</feature>
<evidence type="ECO:0000256" key="12">
    <source>
        <dbReference type="ARBA" id="ARBA00023288"/>
    </source>
</evidence>
<feature type="domain" description="Agglutinin-like protein N-terminal" evidence="15">
    <location>
        <begin position="50"/>
        <end position="294"/>
    </location>
</feature>
<evidence type="ECO:0000256" key="14">
    <source>
        <dbReference type="SAM" id="SignalP"/>
    </source>
</evidence>
<dbReference type="RefSeq" id="XP_003646609.1">
    <property type="nucleotide sequence ID" value="XM_003646561.1"/>
</dbReference>
<gene>
    <name evidence="16" type="ordered locus">Ecym_4780</name>
</gene>
<feature type="chain" id="PRO_5003510905" description="Agglutinin-like protein N-terminal domain-containing protein" evidence="14">
    <location>
        <begin position="19"/>
        <end position="591"/>
    </location>
</feature>
<reference evidence="17" key="1">
    <citation type="journal article" date="2012" name="G3 (Bethesda)">
        <title>Pichia sorbitophila, an interspecies yeast hybrid reveals early steps of genome resolution following polyploidization.</title>
        <authorList>
            <person name="Leh Louis V."/>
            <person name="Despons L."/>
            <person name="Friedrich A."/>
            <person name="Martin T."/>
            <person name="Durrens P."/>
            <person name="Casaregola S."/>
            <person name="Neuveglise C."/>
            <person name="Fairhead C."/>
            <person name="Marck C."/>
            <person name="Cruz J.A."/>
            <person name="Straub M.L."/>
            <person name="Kugler V."/>
            <person name="Sacerdot C."/>
            <person name="Uzunov Z."/>
            <person name="Thierry A."/>
            <person name="Weiss S."/>
            <person name="Bleykasten C."/>
            <person name="De Montigny J."/>
            <person name="Jacques N."/>
            <person name="Jung P."/>
            <person name="Lemaire M."/>
            <person name="Mallet S."/>
            <person name="Morel G."/>
            <person name="Richard G.F."/>
            <person name="Sarkar A."/>
            <person name="Savel G."/>
            <person name="Schacherer J."/>
            <person name="Seret M.L."/>
            <person name="Talla E."/>
            <person name="Samson G."/>
            <person name="Jubin C."/>
            <person name="Poulain J."/>
            <person name="Vacherie B."/>
            <person name="Barbe V."/>
            <person name="Pelletier E."/>
            <person name="Sherman D.J."/>
            <person name="Westhof E."/>
            <person name="Weissenbach J."/>
            <person name="Baret P.V."/>
            <person name="Wincker P."/>
            <person name="Gaillardin C."/>
            <person name="Dujon B."/>
            <person name="Souciet J.L."/>
        </authorList>
    </citation>
    <scope>NUCLEOTIDE SEQUENCE [LARGE SCALE GENOMIC DNA]</scope>
    <source>
        <strain evidence="17">CBS 270.75 / DBVPG 7215 / KCTC 17166 / NRRL Y-17582</strain>
    </source>
</reference>
<feature type="compositionally biased region" description="Low complexity" evidence="13">
    <location>
        <begin position="490"/>
        <end position="534"/>
    </location>
</feature>
<keyword evidence="10" id="KW-1015">Disulfide bond</keyword>
<evidence type="ECO:0000256" key="6">
    <source>
        <dbReference type="ARBA" id="ARBA00022729"/>
    </source>
</evidence>
<dbReference type="GO" id="GO:0009986">
    <property type="term" value="C:cell surface"/>
    <property type="evidence" value="ECO:0007669"/>
    <property type="project" value="TreeGrafter"/>
</dbReference>
<dbReference type="InParanoid" id="G8JSS0"/>
<accession>G8JSS0</accession>
<dbReference type="KEGG" id="erc:Ecym_4780"/>
<keyword evidence="17" id="KW-1185">Reference proteome</keyword>
<dbReference type="Gene3D" id="2.60.40.1280">
    <property type="match status" value="1"/>
</dbReference>
<keyword evidence="3" id="KW-0134">Cell wall</keyword>
<keyword evidence="12" id="KW-0449">Lipoprotein</keyword>
<evidence type="ECO:0000313" key="17">
    <source>
        <dbReference type="Proteomes" id="UP000006790"/>
    </source>
</evidence>
<dbReference type="InterPro" id="IPR011252">
    <property type="entry name" value="Fibrogen-bd_dom1"/>
</dbReference>
<dbReference type="InterPro" id="IPR008966">
    <property type="entry name" value="Adhesion_dom_sf"/>
</dbReference>
<dbReference type="Pfam" id="PF11766">
    <property type="entry name" value="Candida_ALS_N"/>
    <property type="match status" value="1"/>
</dbReference>
<dbReference type="GO" id="GO:0098609">
    <property type="term" value="P:cell-cell adhesion"/>
    <property type="evidence" value="ECO:0007669"/>
    <property type="project" value="TreeGrafter"/>
</dbReference>
<evidence type="ECO:0000256" key="11">
    <source>
        <dbReference type="ARBA" id="ARBA00023180"/>
    </source>
</evidence>
<dbReference type="InterPro" id="IPR043063">
    <property type="entry name" value="Agglutinin-like_N_N2"/>
</dbReference>
<dbReference type="GO" id="GO:0098552">
    <property type="term" value="C:side of membrane"/>
    <property type="evidence" value="ECO:0007669"/>
    <property type="project" value="UniProtKB-KW"/>
</dbReference>
<protein>
    <recommendedName>
        <fullName evidence="15">Agglutinin-like protein N-terminal domain-containing protein</fullName>
    </recommendedName>
</protein>
<proteinExistence type="predicted"/>
<dbReference type="InterPro" id="IPR024672">
    <property type="entry name" value="Agglutinin-like_N"/>
</dbReference>
<keyword evidence="7" id="KW-0677">Repeat</keyword>
<keyword evidence="8" id="KW-0130">Cell adhesion</keyword>
<dbReference type="GO" id="GO:1903561">
    <property type="term" value="C:extracellular vesicle"/>
    <property type="evidence" value="ECO:0007669"/>
    <property type="project" value="TreeGrafter"/>
</dbReference>
<evidence type="ECO:0000256" key="10">
    <source>
        <dbReference type="ARBA" id="ARBA00023157"/>
    </source>
</evidence>
<keyword evidence="5" id="KW-0336">GPI-anchor</keyword>